<organism evidence="2">
    <name type="scientific">Tanacetum cinerariifolium</name>
    <name type="common">Dalmatian daisy</name>
    <name type="synonym">Chrysanthemum cinerariifolium</name>
    <dbReference type="NCBI Taxonomy" id="118510"/>
    <lineage>
        <taxon>Eukaryota</taxon>
        <taxon>Viridiplantae</taxon>
        <taxon>Streptophyta</taxon>
        <taxon>Embryophyta</taxon>
        <taxon>Tracheophyta</taxon>
        <taxon>Spermatophyta</taxon>
        <taxon>Magnoliopsida</taxon>
        <taxon>eudicotyledons</taxon>
        <taxon>Gunneridae</taxon>
        <taxon>Pentapetalae</taxon>
        <taxon>asterids</taxon>
        <taxon>campanulids</taxon>
        <taxon>Asterales</taxon>
        <taxon>Asteraceae</taxon>
        <taxon>Asteroideae</taxon>
        <taxon>Anthemideae</taxon>
        <taxon>Anthemidinae</taxon>
        <taxon>Tanacetum</taxon>
    </lineage>
</organism>
<evidence type="ECO:0000313" key="2">
    <source>
        <dbReference type="EMBL" id="GFC98653.1"/>
    </source>
</evidence>
<accession>A0A699SPC5</accession>
<proteinExistence type="predicted"/>
<comment type="caution">
    <text evidence="2">The sequence shown here is derived from an EMBL/GenBank/DDBJ whole genome shotgun (WGS) entry which is preliminary data.</text>
</comment>
<dbReference type="EMBL" id="BKCJ011173404">
    <property type="protein sequence ID" value="GFC98653.1"/>
    <property type="molecule type" value="Genomic_DNA"/>
</dbReference>
<evidence type="ECO:0000256" key="1">
    <source>
        <dbReference type="SAM" id="MobiDB-lite"/>
    </source>
</evidence>
<reference evidence="2" key="1">
    <citation type="journal article" date="2019" name="Sci. Rep.">
        <title>Draft genome of Tanacetum cinerariifolium, the natural source of mosquito coil.</title>
        <authorList>
            <person name="Yamashiro T."/>
            <person name="Shiraishi A."/>
            <person name="Satake H."/>
            <person name="Nakayama K."/>
        </authorList>
    </citation>
    <scope>NUCLEOTIDE SEQUENCE</scope>
</reference>
<feature type="non-terminal residue" evidence="2">
    <location>
        <position position="107"/>
    </location>
</feature>
<protein>
    <submittedName>
        <fullName evidence="2">Uncharacterized protein</fullName>
    </submittedName>
</protein>
<feature type="region of interest" description="Disordered" evidence="1">
    <location>
        <begin position="1"/>
        <end position="21"/>
    </location>
</feature>
<name>A0A699SPC5_TANCI</name>
<gene>
    <name evidence="2" type="ORF">Tci_870623</name>
</gene>
<sequence>MSPPRSTQAPPAGQPSGGVEDPITLTALSSIVSTLMQKQDVDLDALRALANAAVTINSNIPPCGTSNTPAASTSVPTVVPTGASSIRTSSPSVPVDVPPSVALVGVS</sequence>
<dbReference type="AlphaFoldDB" id="A0A699SPC5"/>